<keyword evidence="3" id="KW-1185">Reference proteome</keyword>
<protein>
    <recommendedName>
        <fullName evidence="4">Casein kinase substrate phosphoprotein PP28 domain-containing protein</fullName>
    </recommendedName>
</protein>
<feature type="compositionally biased region" description="Polar residues" evidence="1">
    <location>
        <begin position="11"/>
        <end position="21"/>
    </location>
</feature>
<name>A0A430L2E2_9HYPO</name>
<sequence length="101" mass="11561">MTRSRARLYQQEGNITANATDSRALGNKRQLRQTVPSNHISKKSKLDDPADKTTGDSGETDDEIEAETMRQTMEAQEVRKKAKEEALEKKKKEEEALRRKE</sequence>
<feature type="compositionally biased region" description="Basic and acidic residues" evidence="1">
    <location>
        <begin position="76"/>
        <end position="101"/>
    </location>
</feature>
<evidence type="ECO:0000313" key="3">
    <source>
        <dbReference type="Proteomes" id="UP000287124"/>
    </source>
</evidence>
<feature type="compositionally biased region" description="Basic and acidic residues" evidence="1">
    <location>
        <begin position="44"/>
        <end position="54"/>
    </location>
</feature>
<evidence type="ECO:0000256" key="1">
    <source>
        <dbReference type="SAM" id="MobiDB-lite"/>
    </source>
</evidence>
<gene>
    <name evidence="2" type="ORF">BHE90_015734</name>
</gene>
<dbReference type="Proteomes" id="UP000287124">
    <property type="component" value="Unassembled WGS sequence"/>
</dbReference>
<organism evidence="2 3">
    <name type="scientific">Fusarium euwallaceae</name>
    <dbReference type="NCBI Taxonomy" id="1147111"/>
    <lineage>
        <taxon>Eukaryota</taxon>
        <taxon>Fungi</taxon>
        <taxon>Dikarya</taxon>
        <taxon>Ascomycota</taxon>
        <taxon>Pezizomycotina</taxon>
        <taxon>Sordariomycetes</taxon>
        <taxon>Hypocreomycetidae</taxon>
        <taxon>Hypocreales</taxon>
        <taxon>Nectriaceae</taxon>
        <taxon>Fusarium</taxon>
        <taxon>Fusarium solani species complex</taxon>
    </lineage>
</organism>
<comment type="caution">
    <text evidence="2">The sequence shown here is derived from an EMBL/GenBank/DDBJ whole genome shotgun (WGS) entry which is preliminary data.</text>
</comment>
<dbReference type="EMBL" id="MIKF01000513">
    <property type="protein sequence ID" value="RTE69878.1"/>
    <property type="molecule type" value="Genomic_DNA"/>
</dbReference>
<reference evidence="2 3" key="1">
    <citation type="submission" date="2017-06" db="EMBL/GenBank/DDBJ databases">
        <title>Comparative genomic analysis of Ambrosia Fusariam Clade fungi.</title>
        <authorList>
            <person name="Stajich J.E."/>
            <person name="Carrillo J."/>
            <person name="Kijimoto T."/>
            <person name="Eskalen A."/>
            <person name="O'Donnell K."/>
            <person name="Kasson M."/>
        </authorList>
    </citation>
    <scope>NUCLEOTIDE SEQUENCE [LARGE SCALE GENOMIC DNA]</scope>
    <source>
        <strain evidence="2 3">UCR1854</strain>
    </source>
</reference>
<evidence type="ECO:0000313" key="2">
    <source>
        <dbReference type="EMBL" id="RTE69878.1"/>
    </source>
</evidence>
<accession>A0A430L2E2</accession>
<evidence type="ECO:0008006" key="4">
    <source>
        <dbReference type="Google" id="ProtNLM"/>
    </source>
</evidence>
<dbReference type="AlphaFoldDB" id="A0A430L2E2"/>
<feature type="region of interest" description="Disordered" evidence="1">
    <location>
        <begin position="1"/>
        <end position="101"/>
    </location>
</feature>
<proteinExistence type="predicted"/>